<comment type="caution">
    <text evidence="1">The sequence shown here is derived from an EMBL/GenBank/DDBJ whole genome shotgun (WGS) entry which is preliminary data.</text>
</comment>
<sequence length="62" mass="7169">SEVFVFLASLFMLTEAGVLLPVFFRIATHLQAFEEKPGKTQKNRSWVEKPEVRETRTLCLQT</sequence>
<dbReference type="EMBL" id="JAPTMU010000018">
    <property type="protein sequence ID" value="KAJ4927988.1"/>
    <property type="molecule type" value="Genomic_DNA"/>
</dbReference>
<organism evidence="1 2">
    <name type="scientific">Pogonophryne albipinna</name>
    <dbReference type="NCBI Taxonomy" id="1090488"/>
    <lineage>
        <taxon>Eukaryota</taxon>
        <taxon>Metazoa</taxon>
        <taxon>Chordata</taxon>
        <taxon>Craniata</taxon>
        <taxon>Vertebrata</taxon>
        <taxon>Euteleostomi</taxon>
        <taxon>Actinopterygii</taxon>
        <taxon>Neopterygii</taxon>
        <taxon>Teleostei</taxon>
        <taxon>Neoteleostei</taxon>
        <taxon>Acanthomorphata</taxon>
        <taxon>Eupercaria</taxon>
        <taxon>Perciformes</taxon>
        <taxon>Notothenioidei</taxon>
        <taxon>Pogonophryne</taxon>
    </lineage>
</organism>
<keyword evidence="2" id="KW-1185">Reference proteome</keyword>
<feature type="non-terminal residue" evidence="1">
    <location>
        <position position="1"/>
    </location>
</feature>
<proteinExistence type="predicted"/>
<dbReference type="AlphaFoldDB" id="A0AAD6FBZ7"/>
<reference evidence="1" key="1">
    <citation type="submission" date="2022-11" db="EMBL/GenBank/DDBJ databases">
        <title>Chromosome-level genome of Pogonophryne albipinna.</title>
        <authorList>
            <person name="Jo E."/>
        </authorList>
    </citation>
    <scope>NUCLEOTIDE SEQUENCE</scope>
    <source>
        <strain evidence="1">SGF0006</strain>
        <tissue evidence="1">Muscle</tissue>
    </source>
</reference>
<dbReference type="Proteomes" id="UP001219934">
    <property type="component" value="Unassembled WGS sequence"/>
</dbReference>
<accession>A0AAD6FBZ7</accession>
<gene>
    <name evidence="1" type="ORF">JOQ06_015788</name>
</gene>
<name>A0AAD6FBZ7_9TELE</name>
<evidence type="ECO:0000313" key="1">
    <source>
        <dbReference type="EMBL" id="KAJ4927988.1"/>
    </source>
</evidence>
<evidence type="ECO:0000313" key="2">
    <source>
        <dbReference type="Proteomes" id="UP001219934"/>
    </source>
</evidence>
<protein>
    <submittedName>
        <fullName evidence="1">Uncharacterized protein</fullName>
    </submittedName>
</protein>